<dbReference type="Proteomes" id="UP001465668">
    <property type="component" value="Unassembled WGS sequence"/>
</dbReference>
<reference evidence="2 3" key="1">
    <citation type="submission" date="2024-02" db="EMBL/GenBank/DDBJ databases">
        <title>First draft genome assembly of two strains of Seiridium cardinale.</title>
        <authorList>
            <person name="Emiliani G."/>
            <person name="Scali E."/>
        </authorList>
    </citation>
    <scope>NUCLEOTIDE SEQUENCE [LARGE SCALE GENOMIC DNA]</scope>
    <source>
        <strain evidence="2 3">BM-138-000479</strain>
    </source>
</reference>
<protein>
    <submittedName>
        <fullName evidence="2">Class V protein</fullName>
    </submittedName>
</protein>
<organism evidence="2 3">
    <name type="scientific">Seiridium cardinale</name>
    <dbReference type="NCBI Taxonomy" id="138064"/>
    <lineage>
        <taxon>Eukaryota</taxon>
        <taxon>Fungi</taxon>
        <taxon>Dikarya</taxon>
        <taxon>Ascomycota</taxon>
        <taxon>Pezizomycotina</taxon>
        <taxon>Sordariomycetes</taxon>
        <taxon>Xylariomycetidae</taxon>
        <taxon>Amphisphaeriales</taxon>
        <taxon>Sporocadaceae</taxon>
        <taxon>Seiridium</taxon>
    </lineage>
</organism>
<gene>
    <name evidence="2" type="ORF">SCAR479_07302</name>
</gene>
<keyword evidence="3" id="KW-1185">Reference proteome</keyword>
<dbReference type="EMBL" id="JARVKM010000030">
    <property type="protein sequence ID" value="KAK9776082.1"/>
    <property type="molecule type" value="Genomic_DNA"/>
</dbReference>
<evidence type="ECO:0000313" key="2">
    <source>
        <dbReference type="EMBL" id="KAK9776082.1"/>
    </source>
</evidence>
<accession>A0ABR2XQL2</accession>
<feature type="region of interest" description="Disordered" evidence="1">
    <location>
        <begin position="143"/>
        <end position="171"/>
    </location>
</feature>
<evidence type="ECO:0000313" key="3">
    <source>
        <dbReference type="Proteomes" id="UP001465668"/>
    </source>
</evidence>
<proteinExistence type="predicted"/>
<feature type="compositionally biased region" description="Basic and acidic residues" evidence="1">
    <location>
        <begin position="49"/>
        <end position="59"/>
    </location>
</feature>
<evidence type="ECO:0000256" key="1">
    <source>
        <dbReference type="SAM" id="MobiDB-lite"/>
    </source>
</evidence>
<feature type="region of interest" description="Disordered" evidence="1">
    <location>
        <begin position="48"/>
        <end position="71"/>
    </location>
</feature>
<sequence length="499" mass="54544">MRNKGSDFAPIWWHRAKQWPAIAGGWKSQFGPFHPQVPVHAEDGAYYLSEKESITDPRKANKSPPPTEQELDNAHYSYYSNKDDVMVAVWGVYGSNSDAIKTEKGRPIDLCSREDGNKDWRGRVSRKPCTWMADELHVHHVEVEEPPEQKDEDDNGGNLQDADANNQPDGCVAPGRRAFLPREHYKAWFPRDNNTQACSNITEPDPSVAGPSTLTLKSTSTSAPTPTIAAWVGNLSTLDIGNAEDGNGGKDLAKEMFTKLRGTCDQHGCKSDHAVMDNVEVAIADGEEPLKPAMYLQEATFSSLAILEQMLSVGISSWVAALNNEGLKLCKDVEYEAEADETGSGCGQGPISPSRLRRKTNVEDGTVLWQRDESIEKQCKDDCGTHTKTCHYMARMCNAPNEIKPHADMLQCKAVVMADAKDPYANHLNIGVLLEKTEASDGFDCEAMVGLLTTAAVVLAPELLPADALEGVEMESICGIINDAQDAFKTLTSLLPAPT</sequence>
<name>A0ABR2XQL2_9PEZI</name>
<comment type="caution">
    <text evidence="2">The sequence shown here is derived from an EMBL/GenBank/DDBJ whole genome shotgun (WGS) entry which is preliminary data.</text>
</comment>